<organism evidence="1 2">
    <name type="scientific">Yersinia kristensenii</name>
    <dbReference type="NCBI Taxonomy" id="28152"/>
    <lineage>
        <taxon>Bacteria</taxon>
        <taxon>Pseudomonadati</taxon>
        <taxon>Pseudomonadota</taxon>
        <taxon>Gammaproteobacteria</taxon>
        <taxon>Enterobacterales</taxon>
        <taxon>Yersiniaceae</taxon>
        <taxon>Yersinia</taxon>
    </lineage>
</organism>
<evidence type="ECO:0000313" key="2">
    <source>
        <dbReference type="Proteomes" id="UP000195840"/>
    </source>
</evidence>
<comment type="caution">
    <text evidence="1">The sequence shown here is derived from an EMBL/GenBank/DDBJ whole genome shotgun (WGS) entry which is preliminary data.</text>
</comment>
<sequence>MIFLKTEKGPEKLSKWEEIICRPTFLEKLPKAEYKLSHIIGYYELKDEIHCALSSCNQPHAKGYIVVTDNGVETNIGHRCGRRIFGIEFDSHASDFDKYRDNEERKLAIIFAKTKLYDWTQSLESLRSGGKDILWVTIALEDILNSKYSGRVGALEMRSLARTQNPNVTVDMKVVDSKLKALLFKFNKAFRESGEALEEHSLGKVNNLHVLSSENNLKIMFSTAQDSIKQISACNIESAPSPELLAISQKSNTLENDIAKIHRIYKDALAFLSKKNLYPVLKKLEHMESVSTDDRVSFQDFLNQL</sequence>
<evidence type="ECO:0000313" key="1">
    <source>
        <dbReference type="EMBL" id="OVZ80963.1"/>
    </source>
</evidence>
<dbReference type="AlphaFoldDB" id="A0AB73NJQ8"/>
<dbReference type="EMBL" id="NHOG01000009">
    <property type="protein sequence ID" value="OVZ80963.1"/>
    <property type="molecule type" value="Genomic_DNA"/>
</dbReference>
<proteinExistence type="predicted"/>
<accession>A0AB73NJQ8</accession>
<dbReference type="RefSeq" id="WP_087795095.1">
    <property type="nucleotide sequence ID" value="NZ_CAWNET010000061.1"/>
</dbReference>
<name>A0AB73NJQ8_YERKR</name>
<reference evidence="1 2" key="1">
    <citation type="submission" date="2017-05" db="EMBL/GenBank/DDBJ databases">
        <title>Whole genome sequencing of Yersinia kristensenii.</title>
        <authorList>
            <person name="Campioni F."/>
        </authorList>
    </citation>
    <scope>NUCLEOTIDE SEQUENCE [LARGE SCALE GENOMIC DNA]</scope>
    <source>
        <strain evidence="1 2">CFSAN060538</strain>
    </source>
</reference>
<protein>
    <submittedName>
        <fullName evidence="1">Uncharacterized protein</fullName>
    </submittedName>
</protein>
<gene>
    <name evidence="1" type="ORF">CBW52_07580</name>
</gene>
<dbReference type="Proteomes" id="UP000195840">
    <property type="component" value="Unassembled WGS sequence"/>
</dbReference>
<keyword evidence="2" id="KW-1185">Reference proteome</keyword>